<sequence length="410" mass="45603">MSRIKAAFTRKSTSTTSSKAFSTWFVPRGSMFSNRSESALVTSEIIFAAVSRLANSVSSLPIKVNKSYAPVESSFSHLLTYQPNNNMTTTAFISLLETHRNIYGNAYAMLEYDNRAQIKALNVLDPNRVEPVIDSETKEVYYQVMGDSGTTYVHNTSIIHLKHVGHSGIKGVSPIRVLQGTLDFDAGVREFSVVQMDGAKASFILKMDTNVSDEKKMEMLQSFGQFYRDNGGVLIEEAGTKIERLDSKFIDSKVFDVDKVTRARVASVFTLPLYMIGEGAGQVSTSNMEQLYLDYVQGTLTPIVTQYESEFNRKLLTEKERKSGIYFKFNLNALLRADMQARGAFYQQGIRSGWFKPNEVRAWEDLPPVEGGDQLFLSKDLFPIDQVAAQRIGGADAPTAPTLSEGGENN</sequence>
<comment type="caution">
    <text evidence="1">The sequence shown here is derived from an EMBL/GenBank/DDBJ whole genome shotgun (WGS) entry which is preliminary data.</text>
</comment>
<dbReference type="RefSeq" id="WP_350385373.1">
    <property type="nucleotide sequence ID" value="NZ_JBEOME010000002.1"/>
</dbReference>
<dbReference type="Pfam" id="PF04860">
    <property type="entry name" value="Phage_portal"/>
    <property type="match status" value="1"/>
</dbReference>
<reference evidence="1 2" key="1">
    <citation type="submission" date="2024-06" db="EMBL/GenBank/DDBJ databases">
        <title>Construction of an artificial bacterial consortium using nitrogen cycle bacteria from Cuatro Cienegas Basin and a mangrove forest.</title>
        <authorList>
            <person name="Aguilera-Najera D."/>
            <person name="Marquez-Cianci L."/>
            <person name="Martinez-Perez E."/>
            <person name="Rosas-Barrera M."/>
            <person name="Rodriguez-Cruz U.E."/>
            <person name="Tapia-Lopez R."/>
            <person name="Eguiarte L.E."/>
            <person name="Souza-Saldivar V."/>
        </authorList>
    </citation>
    <scope>NUCLEOTIDE SEQUENCE [LARGE SCALE GENOMIC DNA]</scope>
    <source>
        <strain evidence="1 2">S14-15</strain>
    </source>
</reference>
<accession>A0ABV1S2N7</accession>
<evidence type="ECO:0000313" key="1">
    <source>
        <dbReference type="EMBL" id="MER3120805.1"/>
    </source>
</evidence>
<proteinExistence type="predicted"/>
<dbReference type="NCBIfam" id="TIGR01537">
    <property type="entry name" value="portal_HK97"/>
    <property type="match status" value="1"/>
</dbReference>
<evidence type="ECO:0000313" key="2">
    <source>
        <dbReference type="Proteomes" id="UP001467674"/>
    </source>
</evidence>
<dbReference type="EMBL" id="JBEOME010000002">
    <property type="protein sequence ID" value="MER3120805.1"/>
    <property type="molecule type" value="Genomic_DNA"/>
</dbReference>
<name>A0ABV1S2N7_BACAB</name>
<dbReference type="InterPro" id="IPR006944">
    <property type="entry name" value="Phage/GTA_portal"/>
</dbReference>
<protein>
    <submittedName>
        <fullName evidence="1">Phage portal protein</fullName>
    </submittedName>
</protein>
<dbReference type="InterPro" id="IPR006427">
    <property type="entry name" value="Portal_HK97"/>
</dbReference>
<organism evidence="1 2">
    <name type="scientific">Bacillus altitudinis</name>
    <dbReference type="NCBI Taxonomy" id="293387"/>
    <lineage>
        <taxon>Bacteria</taxon>
        <taxon>Bacillati</taxon>
        <taxon>Bacillota</taxon>
        <taxon>Bacilli</taxon>
        <taxon>Bacillales</taxon>
        <taxon>Bacillaceae</taxon>
        <taxon>Bacillus</taxon>
    </lineage>
</organism>
<keyword evidence="2" id="KW-1185">Reference proteome</keyword>
<dbReference type="Proteomes" id="UP001467674">
    <property type="component" value="Unassembled WGS sequence"/>
</dbReference>
<gene>
    <name evidence="1" type="ORF">ABQG71_06335</name>
</gene>